<dbReference type="RefSeq" id="XP_018857796.1">
    <property type="nucleotide sequence ID" value="XM_019002251.2"/>
</dbReference>
<dbReference type="AlphaFoldDB" id="A0A2I4HNR0"/>
<evidence type="ECO:0000313" key="2">
    <source>
        <dbReference type="RefSeq" id="XP_018857796.1"/>
    </source>
</evidence>
<dbReference type="PANTHER" id="PTHR37734:SF1">
    <property type="entry name" value="LARGE RIBOSOMAL RNA SUBUNIT ACCUMULATION PROTEIN YCED HOMOLOG 2, CHLOROPLASTIC"/>
    <property type="match status" value="1"/>
</dbReference>
<proteinExistence type="predicted"/>
<dbReference type="STRING" id="51240.A0A2I4HNR0"/>
<dbReference type="InParanoid" id="A0A2I4HNR0"/>
<dbReference type="InterPro" id="IPR003772">
    <property type="entry name" value="YceD"/>
</dbReference>
<accession>A0A2I4HNR0</accession>
<name>A0A2I4HNR0_JUGRE</name>
<dbReference type="Proteomes" id="UP000235220">
    <property type="component" value="Chromosome 3"/>
</dbReference>
<reference evidence="2" key="1">
    <citation type="submission" date="2025-08" db="UniProtKB">
        <authorList>
            <consortium name="RefSeq"/>
        </authorList>
    </citation>
    <scope>IDENTIFICATION</scope>
    <source>
        <tissue evidence="2">Leaves</tissue>
    </source>
</reference>
<dbReference type="InterPro" id="IPR044985">
    <property type="entry name" value="YceD_plant"/>
</dbReference>
<dbReference type="PANTHER" id="PTHR37734">
    <property type="entry name" value="LARGE RIBOSOMAL RNA SUBUNIT ACCUMULATION PROTEIN YCED HOMOLOG 2, CHLOROPLASTIC"/>
    <property type="match status" value="1"/>
</dbReference>
<gene>
    <name evidence="2" type="primary">LOC109019876</name>
</gene>
<dbReference type="Pfam" id="PF02620">
    <property type="entry name" value="YceD"/>
    <property type="match status" value="1"/>
</dbReference>
<dbReference type="KEGG" id="jre:109019876"/>
<organism evidence="1 2">
    <name type="scientific">Juglans regia</name>
    <name type="common">English walnut</name>
    <dbReference type="NCBI Taxonomy" id="51240"/>
    <lineage>
        <taxon>Eukaryota</taxon>
        <taxon>Viridiplantae</taxon>
        <taxon>Streptophyta</taxon>
        <taxon>Embryophyta</taxon>
        <taxon>Tracheophyta</taxon>
        <taxon>Spermatophyta</taxon>
        <taxon>Magnoliopsida</taxon>
        <taxon>eudicotyledons</taxon>
        <taxon>Gunneridae</taxon>
        <taxon>Pentapetalae</taxon>
        <taxon>rosids</taxon>
        <taxon>fabids</taxon>
        <taxon>Fagales</taxon>
        <taxon>Juglandaceae</taxon>
        <taxon>Juglans</taxon>
    </lineage>
</organism>
<dbReference type="OrthoDB" id="1912778at2759"/>
<keyword evidence="1" id="KW-1185">Reference proteome</keyword>
<sequence length="239" mass="26811">MAEACRLVSARNINPGHSHYPAAKAKSLKSPPSQFSITRATSKRNDISLKNSSRGPRRLIKISTSDGRWQGKWNCDYLLSLRDLRLQDLVEDDEHKDAQVFINLGIQKHAGFGLSVDGRILTSFSRKCSICSSPYCREIDTTFNVWVLPSSRDDSENQLPEIGGDDPSVIYVKPGNEVDLDSLVQDSIRLTTSVKDTCSELCERSEPTLHCIDGQNVGSTDKRWSRLLELRNSYPNLKK</sequence>
<evidence type="ECO:0000313" key="1">
    <source>
        <dbReference type="Proteomes" id="UP000235220"/>
    </source>
</evidence>
<dbReference type="GeneID" id="109019876"/>
<protein>
    <submittedName>
        <fullName evidence="2">Large ribosomal RNA subunit accumulation protein YCED homolog 2, chloroplastic</fullName>
    </submittedName>
</protein>
<dbReference type="FunCoup" id="A0A2I4HNR0">
    <property type="interactions" value="2290"/>
</dbReference>